<sequence length="127" mass="13853">MFAFDTPRQRRKPSLTPMIDVVFLLLVFFMLASRFGADMHLTLNAAGEGSSAAYEGPPRLIDILRDGLQLNGQTVSAADLPQAVARLVEGKDDPIVLRARDGADLQRVVDVMQQLSAAGFTRLVLVE</sequence>
<protein>
    <submittedName>
        <fullName evidence="8">Biopolymer transport protein ExbD</fullName>
    </submittedName>
</protein>
<evidence type="ECO:0000256" key="2">
    <source>
        <dbReference type="ARBA" id="ARBA00005811"/>
    </source>
</evidence>
<gene>
    <name evidence="8" type="primary">exbD_1</name>
    <name evidence="8" type="ORF">ROH8110_00571</name>
</gene>
<keyword evidence="6" id="KW-0472">Membrane</keyword>
<keyword evidence="5" id="KW-1133">Transmembrane helix</keyword>
<dbReference type="GO" id="GO:0022857">
    <property type="term" value="F:transmembrane transporter activity"/>
    <property type="evidence" value="ECO:0007669"/>
    <property type="project" value="InterPro"/>
</dbReference>
<dbReference type="GO" id="GO:0005886">
    <property type="term" value="C:plasma membrane"/>
    <property type="evidence" value="ECO:0007669"/>
    <property type="project" value="UniProtKB-SubCell"/>
</dbReference>
<keyword evidence="4 7" id="KW-0812">Transmembrane</keyword>
<evidence type="ECO:0000256" key="7">
    <source>
        <dbReference type="RuleBase" id="RU003879"/>
    </source>
</evidence>
<dbReference type="PANTHER" id="PTHR30558">
    <property type="entry name" value="EXBD MEMBRANE COMPONENT OF PMF-DRIVEN MACROMOLECULE IMPORT SYSTEM"/>
    <property type="match status" value="1"/>
</dbReference>
<dbReference type="RefSeq" id="WP_085816249.1">
    <property type="nucleotide sequence ID" value="NZ_FWFU01000001.1"/>
</dbReference>
<keyword evidence="7" id="KW-0653">Protein transport</keyword>
<evidence type="ECO:0000256" key="1">
    <source>
        <dbReference type="ARBA" id="ARBA00004162"/>
    </source>
</evidence>
<dbReference type="PANTHER" id="PTHR30558:SF3">
    <property type="entry name" value="BIOPOLYMER TRANSPORT PROTEIN EXBD-RELATED"/>
    <property type="match status" value="1"/>
</dbReference>
<evidence type="ECO:0000256" key="3">
    <source>
        <dbReference type="ARBA" id="ARBA00022475"/>
    </source>
</evidence>
<dbReference type="InterPro" id="IPR003400">
    <property type="entry name" value="ExbD"/>
</dbReference>
<dbReference type="OrthoDB" id="5456447at2"/>
<reference evidence="8 9" key="1">
    <citation type="submission" date="2017-03" db="EMBL/GenBank/DDBJ databases">
        <authorList>
            <person name="Afonso C.L."/>
            <person name="Miller P.J."/>
            <person name="Scott M.A."/>
            <person name="Spackman E."/>
            <person name="Goraichik I."/>
            <person name="Dimitrov K.M."/>
            <person name="Suarez D.L."/>
            <person name="Swayne D.E."/>
        </authorList>
    </citation>
    <scope>NUCLEOTIDE SEQUENCE [LARGE SCALE GENOMIC DNA]</scope>
    <source>
        <strain evidence="8 9">CECT 8110</strain>
    </source>
</reference>
<proteinExistence type="inferred from homology"/>
<accession>A0A1X6YEA8</accession>
<dbReference type="Pfam" id="PF02472">
    <property type="entry name" value="ExbD"/>
    <property type="match status" value="1"/>
</dbReference>
<comment type="subcellular location">
    <subcellularLocation>
        <location evidence="1">Cell membrane</location>
        <topology evidence="1">Single-pass membrane protein</topology>
    </subcellularLocation>
    <subcellularLocation>
        <location evidence="7">Cell membrane</location>
        <topology evidence="7">Single-pass type II membrane protein</topology>
    </subcellularLocation>
</comment>
<organism evidence="8 9">
    <name type="scientific">Roseovarius halotolerans</name>
    <dbReference type="NCBI Taxonomy" id="505353"/>
    <lineage>
        <taxon>Bacteria</taxon>
        <taxon>Pseudomonadati</taxon>
        <taxon>Pseudomonadota</taxon>
        <taxon>Alphaproteobacteria</taxon>
        <taxon>Rhodobacterales</taxon>
        <taxon>Roseobacteraceae</taxon>
        <taxon>Roseovarius</taxon>
    </lineage>
</organism>
<evidence type="ECO:0000256" key="6">
    <source>
        <dbReference type="ARBA" id="ARBA00023136"/>
    </source>
</evidence>
<dbReference type="Gene3D" id="3.30.420.270">
    <property type="match status" value="1"/>
</dbReference>
<evidence type="ECO:0000256" key="5">
    <source>
        <dbReference type="ARBA" id="ARBA00022989"/>
    </source>
</evidence>
<comment type="similarity">
    <text evidence="2 7">Belongs to the ExbD/TolR family.</text>
</comment>
<keyword evidence="7" id="KW-0813">Transport</keyword>
<dbReference type="EMBL" id="FWFU01000001">
    <property type="protein sequence ID" value="SLN18486.1"/>
    <property type="molecule type" value="Genomic_DNA"/>
</dbReference>
<keyword evidence="9" id="KW-1185">Reference proteome</keyword>
<name>A0A1X6YEA8_9RHOB</name>
<dbReference type="GO" id="GO:0015031">
    <property type="term" value="P:protein transport"/>
    <property type="evidence" value="ECO:0007669"/>
    <property type="project" value="UniProtKB-KW"/>
</dbReference>
<dbReference type="AlphaFoldDB" id="A0A1X6YEA8"/>
<dbReference type="Proteomes" id="UP000193207">
    <property type="component" value="Unassembled WGS sequence"/>
</dbReference>
<keyword evidence="3" id="KW-1003">Cell membrane</keyword>
<evidence type="ECO:0000256" key="4">
    <source>
        <dbReference type="ARBA" id="ARBA00022692"/>
    </source>
</evidence>
<evidence type="ECO:0000313" key="9">
    <source>
        <dbReference type="Proteomes" id="UP000193207"/>
    </source>
</evidence>
<evidence type="ECO:0000313" key="8">
    <source>
        <dbReference type="EMBL" id="SLN18486.1"/>
    </source>
</evidence>